<dbReference type="InterPro" id="IPR050553">
    <property type="entry name" value="Thioredoxin_ResA/DsbE_sf"/>
</dbReference>
<evidence type="ECO:0000313" key="2">
    <source>
        <dbReference type="EMBL" id="NID11030.1"/>
    </source>
</evidence>
<evidence type="ECO:0000313" key="3">
    <source>
        <dbReference type="Proteomes" id="UP000606008"/>
    </source>
</evidence>
<dbReference type="PANTHER" id="PTHR42852:SF17">
    <property type="entry name" value="THIOREDOXIN-LIKE PROTEIN HI_1115"/>
    <property type="match status" value="1"/>
</dbReference>
<reference evidence="3" key="2">
    <citation type="submission" date="2023-07" db="EMBL/GenBank/DDBJ databases">
        <authorList>
            <person name="Jung D.-H."/>
        </authorList>
    </citation>
    <scope>NUCLEOTIDE SEQUENCE [LARGE SCALE GENOMIC DNA]</scope>
    <source>
        <strain evidence="3">JA-25</strain>
    </source>
</reference>
<dbReference type="RefSeq" id="WP_166692167.1">
    <property type="nucleotide sequence ID" value="NZ_WAEL01000004.1"/>
</dbReference>
<reference evidence="3" key="1">
    <citation type="submission" date="2019-09" db="EMBL/GenBank/DDBJ databases">
        <authorList>
            <person name="Jung D.-H."/>
        </authorList>
    </citation>
    <scope>NUCLEOTIDE SEQUENCE [LARGE SCALE GENOMIC DNA]</scope>
    <source>
        <strain evidence="3">JA-25</strain>
    </source>
</reference>
<dbReference type="SUPFAM" id="SSF52833">
    <property type="entry name" value="Thioredoxin-like"/>
    <property type="match status" value="1"/>
</dbReference>
<comment type="caution">
    <text evidence="2">The sequence shown here is derived from an EMBL/GenBank/DDBJ whole genome shotgun (WGS) entry which is preliminary data.</text>
</comment>
<dbReference type="EMBL" id="WAEL01000004">
    <property type="protein sequence ID" value="NID11030.1"/>
    <property type="molecule type" value="Genomic_DNA"/>
</dbReference>
<dbReference type="InterPro" id="IPR013766">
    <property type="entry name" value="Thioredoxin_domain"/>
</dbReference>
<protein>
    <submittedName>
        <fullName evidence="2">TlpA family protein disulfide reductase</fullName>
    </submittedName>
</protein>
<dbReference type="Pfam" id="PF00578">
    <property type="entry name" value="AhpC-TSA"/>
    <property type="match status" value="1"/>
</dbReference>
<keyword evidence="3" id="KW-1185">Reference proteome</keyword>
<gene>
    <name evidence="2" type="ORF">F7231_12695</name>
</gene>
<evidence type="ECO:0000259" key="1">
    <source>
        <dbReference type="PROSITE" id="PS51352"/>
    </source>
</evidence>
<accession>A0ABX0QF68</accession>
<dbReference type="InterPro" id="IPR000866">
    <property type="entry name" value="AhpC/TSA"/>
</dbReference>
<feature type="domain" description="Thioredoxin" evidence="1">
    <location>
        <begin position="335"/>
        <end position="483"/>
    </location>
</feature>
<dbReference type="Gene3D" id="3.40.30.10">
    <property type="entry name" value="Glutaredoxin"/>
    <property type="match status" value="1"/>
</dbReference>
<dbReference type="PANTHER" id="PTHR42852">
    <property type="entry name" value="THIOL:DISULFIDE INTERCHANGE PROTEIN DSBE"/>
    <property type="match status" value="1"/>
</dbReference>
<dbReference type="Proteomes" id="UP000606008">
    <property type="component" value="Unassembled WGS sequence"/>
</dbReference>
<dbReference type="PROSITE" id="PS51352">
    <property type="entry name" value="THIOREDOXIN_2"/>
    <property type="match status" value="1"/>
</dbReference>
<name>A0ABX0QF68_9BACT</name>
<dbReference type="CDD" id="cd02966">
    <property type="entry name" value="TlpA_like_family"/>
    <property type="match status" value="1"/>
</dbReference>
<dbReference type="InterPro" id="IPR036249">
    <property type="entry name" value="Thioredoxin-like_sf"/>
</dbReference>
<organism evidence="2 3">
    <name type="scientific">Fibrivirga algicola</name>
    <dbReference type="NCBI Taxonomy" id="2950420"/>
    <lineage>
        <taxon>Bacteria</taxon>
        <taxon>Pseudomonadati</taxon>
        <taxon>Bacteroidota</taxon>
        <taxon>Cytophagia</taxon>
        <taxon>Cytophagales</taxon>
        <taxon>Spirosomataceae</taxon>
        <taxon>Fibrivirga</taxon>
    </lineage>
</organism>
<sequence>MEQIFWLQRFREKKSLFFVQSEQPPLMSNLNCSLMKKILRYVLLLLICNVQVLQGLAADTLRVKTRLSFNPKNRIQISTVPTVKILHRPEYQGYPRCDTSSFTVIVLDRDQQFFGSYKDKRRTLAQFLEIQKQYGIDTTQLVPRRIKSYVSVFTGLKGPKKIIIVDANNNNDFSDDSAYEFDTLTMERNYRGDTTELAPLVRVNYERAMKQGIQQAHTYLRLLPYNEAYGYQNDMERRLAVYIQTQVYREGNFIVDGQEYKVSISPASWEQIDNYARPDLKIQLADQLYDANKEVRISIGKNMLAGNHLFTFLSSTKDGELTLVAERYDPNRVGGRVRNLAPVLVGRTDKNEELVISQLLKKGSYVLLDFWGSWCGPCIAGIPALKALHQQVKPDKIQFVGVDYEYNEAGRVQARKLEADKQLNWQQVIEYSSKQTDASIPRQLGVQVYPTYMLLSPEGRILMREVGETGLAAVKAKLSQLGLLTR</sequence>
<proteinExistence type="predicted"/>